<proteinExistence type="predicted"/>
<dbReference type="Proteomes" id="UP000664844">
    <property type="component" value="Unassembled WGS sequence"/>
</dbReference>
<evidence type="ECO:0000313" key="3">
    <source>
        <dbReference type="Proteomes" id="UP000664844"/>
    </source>
</evidence>
<dbReference type="RefSeq" id="WP_207089740.1">
    <property type="nucleotide sequence ID" value="NZ_JAFLQW010000523.1"/>
</dbReference>
<reference evidence="2 3" key="1">
    <citation type="submission" date="2021-03" db="EMBL/GenBank/DDBJ databases">
        <title>Metabolic Capacity of the Antarctic Cyanobacterium Phormidium pseudopriestleyi that Sustains Oxygenic Photosynthesis in the Presence of Hydrogen Sulfide.</title>
        <authorList>
            <person name="Lumian J.E."/>
            <person name="Jungblut A.D."/>
            <person name="Dillon M.L."/>
            <person name="Hawes I."/>
            <person name="Doran P.T."/>
            <person name="Mackey T.J."/>
            <person name="Dick G.J."/>
            <person name="Grettenberger C.L."/>
            <person name="Sumner D.Y."/>
        </authorList>
    </citation>
    <scope>NUCLEOTIDE SEQUENCE [LARGE SCALE GENOMIC DNA]</scope>
    <source>
        <strain evidence="2 3">FRX01</strain>
    </source>
</reference>
<keyword evidence="3" id="KW-1185">Reference proteome</keyword>
<sequence length="82" mass="9103">MGSSLCGDRHIKHSLQRSRLYVGGSNLFLRDQSDRFGHCQHSPPTHSSLLKRDRASRGPHPNPPLAKVRGPSLLLSVKNLLL</sequence>
<comment type="caution">
    <text evidence="2">The sequence shown here is derived from an EMBL/GenBank/DDBJ whole genome shotgun (WGS) entry which is preliminary data.</text>
</comment>
<feature type="region of interest" description="Disordered" evidence="1">
    <location>
        <begin position="38"/>
        <end position="69"/>
    </location>
</feature>
<accession>A0ABS3FWD5</accession>
<gene>
    <name evidence="2" type="ORF">J0895_19880</name>
</gene>
<evidence type="ECO:0000256" key="1">
    <source>
        <dbReference type="SAM" id="MobiDB-lite"/>
    </source>
</evidence>
<evidence type="ECO:0000313" key="2">
    <source>
        <dbReference type="EMBL" id="MBO0351294.1"/>
    </source>
</evidence>
<name>A0ABS3FWD5_9CYAN</name>
<protein>
    <submittedName>
        <fullName evidence="2">Uncharacterized protein</fullName>
    </submittedName>
</protein>
<dbReference type="EMBL" id="JAFLQW010000523">
    <property type="protein sequence ID" value="MBO0351294.1"/>
    <property type="molecule type" value="Genomic_DNA"/>
</dbReference>
<organism evidence="2 3">
    <name type="scientific">Phormidium pseudopriestleyi FRX01</name>
    <dbReference type="NCBI Taxonomy" id="1759528"/>
    <lineage>
        <taxon>Bacteria</taxon>
        <taxon>Bacillati</taxon>
        <taxon>Cyanobacteriota</taxon>
        <taxon>Cyanophyceae</taxon>
        <taxon>Oscillatoriophycideae</taxon>
        <taxon>Oscillatoriales</taxon>
        <taxon>Oscillatoriaceae</taxon>
        <taxon>Phormidium</taxon>
    </lineage>
</organism>